<accession>K9YKE1</accession>
<dbReference type="STRING" id="292563.Cyast_0965"/>
<dbReference type="KEGG" id="csn:Cyast_0965"/>
<dbReference type="AlphaFoldDB" id="K9YKE1"/>
<dbReference type="Proteomes" id="UP000010483">
    <property type="component" value="Chromosome"/>
</dbReference>
<gene>
    <name evidence="1" type="ordered locus">Cyast_0965</name>
</gene>
<evidence type="ECO:0000313" key="1">
    <source>
        <dbReference type="EMBL" id="AFZ46937.1"/>
    </source>
</evidence>
<sequence length="98" mass="11049">MIMKVSFCFFIVSLLSIPTAYFFKNWLIKKLSINKQYYLSIDSNNYIPTNISHHQLTDNCNPETMLINDYCGGDSDLSSYVDIDLGGIDIDFGGGGDF</sequence>
<protein>
    <submittedName>
        <fullName evidence="1">Uncharacterized protein</fullName>
    </submittedName>
</protein>
<evidence type="ECO:0000313" key="2">
    <source>
        <dbReference type="Proteomes" id="UP000010483"/>
    </source>
</evidence>
<proteinExistence type="predicted"/>
<dbReference type="BioCyc" id="CSTA292563:G1353-973-MONOMER"/>
<organism evidence="1 2">
    <name type="scientific">Cyanobacterium stanieri (strain ATCC 29140 / PCC 7202)</name>
    <dbReference type="NCBI Taxonomy" id="292563"/>
    <lineage>
        <taxon>Bacteria</taxon>
        <taxon>Bacillati</taxon>
        <taxon>Cyanobacteriota</taxon>
        <taxon>Cyanophyceae</taxon>
        <taxon>Oscillatoriophycideae</taxon>
        <taxon>Chroococcales</taxon>
        <taxon>Geminocystaceae</taxon>
        <taxon>Cyanobacterium</taxon>
    </lineage>
</organism>
<name>K9YKE1_CYASC</name>
<dbReference type="HOGENOM" id="CLU_2329052_0_0_3"/>
<keyword evidence="2" id="KW-1185">Reference proteome</keyword>
<reference evidence="2" key="1">
    <citation type="journal article" date="2013" name="Proc. Natl. Acad. Sci. U.S.A.">
        <title>Improving the coverage of the cyanobacterial phylum using diversity-driven genome sequencing.</title>
        <authorList>
            <person name="Shih P.M."/>
            <person name="Wu D."/>
            <person name="Latifi A."/>
            <person name="Axen S.D."/>
            <person name="Fewer D.P."/>
            <person name="Talla E."/>
            <person name="Calteau A."/>
            <person name="Cai F."/>
            <person name="Tandeau de Marsac N."/>
            <person name="Rippka R."/>
            <person name="Herdman M."/>
            <person name="Sivonen K."/>
            <person name="Coursin T."/>
            <person name="Laurent T."/>
            <person name="Goodwin L."/>
            <person name="Nolan M."/>
            <person name="Davenport K.W."/>
            <person name="Han C.S."/>
            <person name="Rubin E.M."/>
            <person name="Eisen J.A."/>
            <person name="Woyke T."/>
            <person name="Gugger M."/>
            <person name="Kerfeld C.A."/>
        </authorList>
    </citation>
    <scope>NUCLEOTIDE SEQUENCE [LARGE SCALE GENOMIC DNA]</scope>
    <source>
        <strain evidence="2">ATCC 29140 / PCC 7202</strain>
    </source>
</reference>
<dbReference type="EMBL" id="CP003940">
    <property type="protein sequence ID" value="AFZ46937.1"/>
    <property type="molecule type" value="Genomic_DNA"/>
</dbReference>